<reference evidence="2" key="2">
    <citation type="submission" date="2021-09" db="EMBL/GenBank/DDBJ databases">
        <authorList>
            <person name="Jia N."/>
            <person name="Wang J."/>
            <person name="Shi W."/>
            <person name="Du L."/>
            <person name="Sun Y."/>
            <person name="Zhan W."/>
            <person name="Jiang J."/>
            <person name="Wang Q."/>
            <person name="Zhang B."/>
            <person name="Ji P."/>
            <person name="Sakyi L.B."/>
            <person name="Cui X."/>
            <person name="Yuan T."/>
            <person name="Jiang B."/>
            <person name="Yang W."/>
            <person name="Lam T.T.-Y."/>
            <person name="Chang Q."/>
            <person name="Ding S."/>
            <person name="Wang X."/>
            <person name="Zhu J."/>
            <person name="Ruan X."/>
            <person name="Zhao L."/>
            <person name="Wei J."/>
            <person name="Que T."/>
            <person name="Du C."/>
            <person name="Cheng J."/>
            <person name="Dai P."/>
            <person name="Han X."/>
            <person name="Huang E."/>
            <person name="Gao Y."/>
            <person name="Liu J."/>
            <person name="Shao H."/>
            <person name="Ye R."/>
            <person name="Li L."/>
            <person name="Wei W."/>
            <person name="Wang X."/>
            <person name="Wang C."/>
            <person name="Huo Q."/>
            <person name="Li W."/>
            <person name="Guo W."/>
            <person name="Chen H."/>
            <person name="Chen S."/>
            <person name="Zhou L."/>
            <person name="Zhou L."/>
            <person name="Ni X."/>
            <person name="Tian J."/>
            <person name="Zhou Y."/>
            <person name="Sheng Y."/>
            <person name="Liu T."/>
            <person name="Pan Y."/>
            <person name="Xia L."/>
            <person name="Li J."/>
            <person name="Zhao F."/>
            <person name="Cao W."/>
        </authorList>
    </citation>
    <scope>NUCLEOTIDE SEQUENCE</scope>
    <source>
        <strain evidence="2">Rsan-2018</strain>
        <tissue evidence="2">Larvae</tissue>
    </source>
</reference>
<proteinExistence type="predicted"/>
<sequence>MGLYIPPCVGFDKCKRTEIVFFAGVPASSTGLPLHVVKAPDQVNESSQARHNALLGMPQRHDNLKEGLAEVELPSRAWHGDQVDDTYGRRRGAWRRFVPEFYDTHQPIIIHTSIPARPPPRVEEGKICFGKTVPARTRGLPLGAKRQTDVASLTAPRQRDSAMGLQFGAATSVAAHKTYVPEIPHSWKPAGSYPDGGAAVRLDESNRRALNCDRIGATVWRGNLGRHTQTRSTQGVPRGRKPAVSYSDKGPPFVAANRVAEHRTETTDMDLVGGAQQGDWITRAHAKHG</sequence>
<feature type="compositionally biased region" description="Polar residues" evidence="1">
    <location>
        <begin position="226"/>
        <end position="235"/>
    </location>
</feature>
<accession>A0A9D4TE24</accession>
<evidence type="ECO:0000313" key="2">
    <source>
        <dbReference type="EMBL" id="KAH7986909.1"/>
    </source>
</evidence>
<dbReference type="Proteomes" id="UP000821837">
    <property type="component" value="Unassembled WGS sequence"/>
</dbReference>
<keyword evidence="3" id="KW-1185">Reference proteome</keyword>
<evidence type="ECO:0000256" key="1">
    <source>
        <dbReference type="SAM" id="MobiDB-lite"/>
    </source>
</evidence>
<dbReference type="EMBL" id="JABSTV010000223">
    <property type="protein sequence ID" value="KAH7986909.1"/>
    <property type="molecule type" value="Genomic_DNA"/>
</dbReference>
<dbReference type="AlphaFoldDB" id="A0A9D4TE24"/>
<gene>
    <name evidence="2" type="ORF">HPB52_024642</name>
</gene>
<comment type="caution">
    <text evidence="2">The sequence shown here is derived from an EMBL/GenBank/DDBJ whole genome shotgun (WGS) entry which is preliminary data.</text>
</comment>
<evidence type="ECO:0000313" key="3">
    <source>
        <dbReference type="Proteomes" id="UP000821837"/>
    </source>
</evidence>
<name>A0A9D4TE24_RHISA</name>
<feature type="region of interest" description="Disordered" evidence="1">
    <location>
        <begin position="225"/>
        <end position="251"/>
    </location>
</feature>
<organism evidence="2 3">
    <name type="scientific">Rhipicephalus sanguineus</name>
    <name type="common">Brown dog tick</name>
    <name type="synonym">Ixodes sanguineus</name>
    <dbReference type="NCBI Taxonomy" id="34632"/>
    <lineage>
        <taxon>Eukaryota</taxon>
        <taxon>Metazoa</taxon>
        <taxon>Ecdysozoa</taxon>
        <taxon>Arthropoda</taxon>
        <taxon>Chelicerata</taxon>
        <taxon>Arachnida</taxon>
        <taxon>Acari</taxon>
        <taxon>Parasitiformes</taxon>
        <taxon>Ixodida</taxon>
        <taxon>Ixodoidea</taxon>
        <taxon>Ixodidae</taxon>
        <taxon>Rhipicephalinae</taxon>
        <taxon>Rhipicephalus</taxon>
        <taxon>Rhipicephalus</taxon>
    </lineage>
</organism>
<protein>
    <submittedName>
        <fullName evidence="2">Uncharacterized protein</fullName>
    </submittedName>
</protein>
<reference evidence="2" key="1">
    <citation type="journal article" date="2020" name="Cell">
        <title>Large-Scale Comparative Analyses of Tick Genomes Elucidate Their Genetic Diversity and Vector Capacities.</title>
        <authorList>
            <consortium name="Tick Genome and Microbiome Consortium (TIGMIC)"/>
            <person name="Jia N."/>
            <person name="Wang J."/>
            <person name="Shi W."/>
            <person name="Du L."/>
            <person name="Sun Y."/>
            <person name="Zhan W."/>
            <person name="Jiang J.F."/>
            <person name="Wang Q."/>
            <person name="Zhang B."/>
            <person name="Ji P."/>
            <person name="Bell-Sakyi L."/>
            <person name="Cui X.M."/>
            <person name="Yuan T.T."/>
            <person name="Jiang B.G."/>
            <person name="Yang W.F."/>
            <person name="Lam T.T."/>
            <person name="Chang Q.C."/>
            <person name="Ding S.J."/>
            <person name="Wang X.J."/>
            <person name="Zhu J.G."/>
            <person name="Ruan X.D."/>
            <person name="Zhao L."/>
            <person name="Wei J.T."/>
            <person name="Ye R.Z."/>
            <person name="Que T.C."/>
            <person name="Du C.H."/>
            <person name="Zhou Y.H."/>
            <person name="Cheng J.X."/>
            <person name="Dai P.F."/>
            <person name="Guo W.B."/>
            <person name="Han X.H."/>
            <person name="Huang E.J."/>
            <person name="Li L.F."/>
            <person name="Wei W."/>
            <person name="Gao Y.C."/>
            <person name="Liu J.Z."/>
            <person name="Shao H.Z."/>
            <person name="Wang X."/>
            <person name="Wang C.C."/>
            <person name="Yang T.C."/>
            <person name="Huo Q.B."/>
            <person name="Li W."/>
            <person name="Chen H.Y."/>
            <person name="Chen S.E."/>
            <person name="Zhou L.G."/>
            <person name="Ni X.B."/>
            <person name="Tian J.H."/>
            <person name="Sheng Y."/>
            <person name="Liu T."/>
            <person name="Pan Y.S."/>
            <person name="Xia L.Y."/>
            <person name="Li J."/>
            <person name="Zhao F."/>
            <person name="Cao W.C."/>
        </authorList>
    </citation>
    <scope>NUCLEOTIDE SEQUENCE</scope>
    <source>
        <strain evidence="2">Rsan-2018</strain>
    </source>
</reference>